<dbReference type="AlphaFoldDB" id="A0A7M4DHD4"/>
<gene>
    <name evidence="1" type="ORF">HALOF300_01531</name>
</gene>
<reference evidence="1 2" key="1">
    <citation type="submission" date="2019-11" db="EMBL/GenBank/DDBJ databases">
        <authorList>
            <person name="Criscuolo A."/>
        </authorList>
    </citation>
    <scope>NUCLEOTIDE SEQUENCE [LARGE SCALE GENOMIC DNA]</scope>
    <source>
        <strain evidence="1">CIP111667</strain>
    </source>
</reference>
<dbReference type="EMBL" id="CACRYJ010000020">
    <property type="protein sequence ID" value="VZO36327.1"/>
    <property type="molecule type" value="Genomic_DNA"/>
</dbReference>
<sequence>MAWICTLMLDELIPSNSNARQITPVRNALRGGVATLVPSDMPTTVTARAYMPLTSG</sequence>
<proteinExistence type="predicted"/>
<organism evidence="1 2">
    <name type="scientific">Occultella aeris</name>
    <dbReference type="NCBI Taxonomy" id="2761496"/>
    <lineage>
        <taxon>Bacteria</taxon>
        <taxon>Bacillati</taxon>
        <taxon>Actinomycetota</taxon>
        <taxon>Actinomycetes</taxon>
        <taxon>Micrococcales</taxon>
        <taxon>Ruaniaceae</taxon>
        <taxon>Occultella</taxon>
    </lineage>
</organism>
<evidence type="ECO:0000313" key="2">
    <source>
        <dbReference type="Proteomes" id="UP000419743"/>
    </source>
</evidence>
<name>A0A7M4DHD4_9MICO</name>
<keyword evidence="2" id="KW-1185">Reference proteome</keyword>
<protein>
    <submittedName>
        <fullName evidence="1">Uncharacterized protein</fullName>
    </submittedName>
</protein>
<evidence type="ECO:0000313" key="1">
    <source>
        <dbReference type="EMBL" id="VZO36327.1"/>
    </source>
</evidence>
<comment type="caution">
    <text evidence="1">The sequence shown here is derived from an EMBL/GenBank/DDBJ whole genome shotgun (WGS) entry which is preliminary data.</text>
</comment>
<accession>A0A7M4DHD4</accession>
<dbReference type="Proteomes" id="UP000419743">
    <property type="component" value="Unassembled WGS sequence"/>
</dbReference>